<sequence>MNAKDTVSDISATVRLEAIKHILKQQFKDQRTRIGDDTVRLVGEVVQLLIVEAAARSCNQALLAGLSVVEMEHVERVLPKLLLDF</sequence>
<dbReference type="PANTHER" id="PTHR28680:SF1">
    <property type="entry name" value="CENTROMERE PROTEIN X"/>
    <property type="match status" value="1"/>
</dbReference>
<evidence type="ECO:0000256" key="3">
    <source>
        <dbReference type="ARBA" id="ARBA00016388"/>
    </source>
</evidence>
<keyword evidence="4" id="KW-0227">DNA damage</keyword>
<evidence type="ECO:0000256" key="6">
    <source>
        <dbReference type="ARBA" id="ARBA00023204"/>
    </source>
</evidence>
<dbReference type="GO" id="GO:0000712">
    <property type="term" value="P:resolution of meiotic recombination intermediates"/>
    <property type="evidence" value="ECO:0007669"/>
    <property type="project" value="TreeGrafter"/>
</dbReference>
<dbReference type="InterPro" id="IPR018552">
    <property type="entry name" value="CENP-X"/>
</dbReference>
<dbReference type="RefSeq" id="XP_026279572.1">
    <property type="nucleotide sequence ID" value="XM_026423787.2"/>
</dbReference>
<dbReference type="PANTHER" id="PTHR28680">
    <property type="entry name" value="CENTROMERE PROTEIN X"/>
    <property type="match status" value="1"/>
</dbReference>
<keyword evidence="6" id="KW-0234">DNA repair</keyword>
<evidence type="ECO:0000256" key="8">
    <source>
        <dbReference type="ARBA" id="ARBA00047146"/>
    </source>
</evidence>
<accession>A0A6J1SEX3</accession>
<gene>
    <name evidence="10 11" type="primary">LOC113207287</name>
</gene>
<protein>
    <recommendedName>
        <fullName evidence="3">Centromere protein X</fullName>
    </recommendedName>
</protein>
<dbReference type="GO" id="GO:0046982">
    <property type="term" value="F:protein heterodimerization activity"/>
    <property type="evidence" value="ECO:0007669"/>
    <property type="project" value="InterPro"/>
</dbReference>
<dbReference type="GeneID" id="113207287"/>
<dbReference type="AlphaFoldDB" id="A0A6J1SEX3"/>
<dbReference type="GO" id="GO:0006281">
    <property type="term" value="P:DNA repair"/>
    <property type="evidence" value="ECO:0007669"/>
    <property type="project" value="UniProtKB-KW"/>
</dbReference>
<evidence type="ECO:0000313" key="11">
    <source>
        <dbReference type="RefSeq" id="XP_052126210.1"/>
    </source>
</evidence>
<proteinExistence type="inferred from homology"/>
<evidence type="ECO:0000313" key="10">
    <source>
        <dbReference type="RefSeq" id="XP_026279572.1"/>
    </source>
</evidence>
<dbReference type="GO" id="GO:0031297">
    <property type="term" value="P:replication fork processing"/>
    <property type="evidence" value="ECO:0007669"/>
    <property type="project" value="TreeGrafter"/>
</dbReference>
<keyword evidence="9" id="KW-1185">Reference proteome</keyword>
<dbReference type="Gene3D" id="6.10.130.30">
    <property type="match status" value="1"/>
</dbReference>
<evidence type="ECO:0000313" key="9">
    <source>
        <dbReference type="Proteomes" id="UP000504606"/>
    </source>
</evidence>
<reference evidence="10 11" key="1">
    <citation type="submission" date="2025-04" db="UniProtKB">
        <authorList>
            <consortium name="RefSeq"/>
        </authorList>
    </citation>
    <scope>IDENTIFICATION</scope>
    <source>
        <tissue evidence="10 11">Whole organism</tissue>
    </source>
</reference>
<dbReference type="CDD" id="cd22921">
    <property type="entry name" value="HFD_CENP-X"/>
    <property type="match status" value="1"/>
</dbReference>
<dbReference type="RefSeq" id="XP_052126210.1">
    <property type="nucleotide sequence ID" value="XM_052270250.1"/>
</dbReference>
<evidence type="ECO:0000256" key="7">
    <source>
        <dbReference type="ARBA" id="ARBA00023242"/>
    </source>
</evidence>
<dbReference type="GO" id="GO:0051382">
    <property type="term" value="P:kinetochore assembly"/>
    <property type="evidence" value="ECO:0007669"/>
    <property type="project" value="InterPro"/>
</dbReference>
<dbReference type="InterPro" id="IPR009072">
    <property type="entry name" value="Histone-fold"/>
</dbReference>
<keyword evidence="7" id="KW-0539">Nucleus</keyword>
<comment type="subcellular location">
    <subcellularLocation>
        <location evidence="1">Nucleus</location>
    </subcellularLocation>
</comment>
<dbReference type="GO" id="GO:0071821">
    <property type="term" value="C:FANCM-MHF complex"/>
    <property type="evidence" value="ECO:0007669"/>
    <property type="project" value="TreeGrafter"/>
</dbReference>
<comment type="similarity">
    <text evidence="2">Belongs to the CENP-X/MHF2 family.</text>
</comment>
<dbReference type="Proteomes" id="UP000504606">
    <property type="component" value="Unplaced"/>
</dbReference>
<dbReference type="OrthoDB" id="2500381at2759"/>
<evidence type="ECO:0000256" key="2">
    <source>
        <dbReference type="ARBA" id="ARBA00009359"/>
    </source>
</evidence>
<evidence type="ECO:0000256" key="1">
    <source>
        <dbReference type="ARBA" id="ARBA00004123"/>
    </source>
</evidence>
<evidence type="ECO:0000256" key="5">
    <source>
        <dbReference type="ARBA" id="ARBA00023125"/>
    </source>
</evidence>
<dbReference type="GO" id="GO:0003677">
    <property type="term" value="F:DNA binding"/>
    <property type="evidence" value="ECO:0007669"/>
    <property type="project" value="UniProtKB-KW"/>
</dbReference>
<comment type="subunit">
    <text evidence="8">Heterodimer with CENPX, sometimes called MHF; this interaction stabilizes both partners. MHF heterodimers can assemble to form tetrameric structures. MHF also coassemble with CENPT-CENPW heterodimers at centromeres to form the tetrameric CENP-T-W-S-X complex. Forms a discrete complex with FANCM and CENPX, called FANCM-MHF; this interaction, probably mediated by direct binding between CENPS and FANCM, leads to synergistic activation of double-stranded DNA binding and strongly stimulates FANCM-mediated DNA remodeling. Recruited by FANCM to the Fanconi anemia (FA) core complex, which consists of CENPS, CENPX, FANCA, FANCB, FANCC, FANCE, FANCF, FANCG, FANCL, FANCM, FAAP24 and FAAP100. The FA core complex associates with Bloom syndrome (BLM) complex, which consists of at least BLM, DNA topoisomerase 3-alpha (TOP3A), RMI1/BLAP75, RPA1/RPA70 and RPA2/RPA32. The super complex between FA and BLM is called BRAFT.</text>
</comment>
<dbReference type="KEGG" id="foc:113207287"/>
<evidence type="ECO:0000256" key="4">
    <source>
        <dbReference type="ARBA" id="ARBA00022763"/>
    </source>
</evidence>
<organism evidence="9 10">
    <name type="scientific">Frankliniella occidentalis</name>
    <name type="common">Western flower thrips</name>
    <name type="synonym">Euthrips occidentalis</name>
    <dbReference type="NCBI Taxonomy" id="133901"/>
    <lineage>
        <taxon>Eukaryota</taxon>
        <taxon>Metazoa</taxon>
        <taxon>Ecdysozoa</taxon>
        <taxon>Arthropoda</taxon>
        <taxon>Hexapoda</taxon>
        <taxon>Insecta</taxon>
        <taxon>Pterygota</taxon>
        <taxon>Neoptera</taxon>
        <taxon>Paraneoptera</taxon>
        <taxon>Thysanoptera</taxon>
        <taxon>Terebrantia</taxon>
        <taxon>Thripoidea</taxon>
        <taxon>Thripidae</taxon>
        <taxon>Frankliniella</taxon>
    </lineage>
</organism>
<keyword evidence="5" id="KW-0238">DNA-binding</keyword>
<dbReference type="Pfam" id="PF09415">
    <property type="entry name" value="CENP-X"/>
    <property type="match status" value="1"/>
</dbReference>
<name>A0A6J1SEX3_FRAOC</name>
<dbReference type="SUPFAM" id="SSF47113">
    <property type="entry name" value="Histone-fold"/>
    <property type="match status" value="1"/>
</dbReference>